<proteinExistence type="predicted"/>
<comment type="caution">
    <text evidence="2">The sequence shown here is derived from an EMBL/GenBank/DDBJ whole genome shotgun (WGS) entry which is preliminary data.</text>
</comment>
<evidence type="ECO:0000256" key="1">
    <source>
        <dbReference type="SAM" id="Phobius"/>
    </source>
</evidence>
<protein>
    <submittedName>
        <fullName evidence="2">Uncharacterized protein</fullName>
    </submittedName>
</protein>
<evidence type="ECO:0000313" key="2">
    <source>
        <dbReference type="EMBL" id="KAL1302288.1"/>
    </source>
</evidence>
<accession>A0ABR3P8N4</accession>
<dbReference type="EMBL" id="JBFMKM010000012">
    <property type="protein sequence ID" value="KAL1302288.1"/>
    <property type="molecule type" value="Genomic_DNA"/>
</dbReference>
<keyword evidence="3" id="KW-1185">Reference proteome</keyword>
<evidence type="ECO:0000313" key="3">
    <source>
        <dbReference type="Proteomes" id="UP001562354"/>
    </source>
</evidence>
<keyword evidence="1" id="KW-0472">Membrane</keyword>
<dbReference type="RefSeq" id="XP_069198564.1">
    <property type="nucleotide sequence ID" value="XM_069342058.1"/>
</dbReference>
<reference evidence="2 3" key="1">
    <citation type="submission" date="2024-07" db="EMBL/GenBank/DDBJ databases">
        <title>Draft sequence of the Neodothiora populina.</title>
        <authorList>
            <person name="Drown D.D."/>
            <person name="Schuette U.S."/>
            <person name="Buechlein A.B."/>
            <person name="Rusch D.R."/>
            <person name="Winton L.W."/>
            <person name="Adams G.A."/>
        </authorList>
    </citation>
    <scope>NUCLEOTIDE SEQUENCE [LARGE SCALE GENOMIC DNA]</scope>
    <source>
        <strain evidence="2 3">CPC 39397</strain>
    </source>
</reference>
<keyword evidence="1" id="KW-1133">Transmembrane helix</keyword>
<sequence>MSPQNTHQASLLERIGNALVYVLAFPFIAMFIAMKRIFTERHEPARSYRANLPPQKSI</sequence>
<organism evidence="2 3">
    <name type="scientific">Neodothiora populina</name>
    <dbReference type="NCBI Taxonomy" id="2781224"/>
    <lineage>
        <taxon>Eukaryota</taxon>
        <taxon>Fungi</taxon>
        <taxon>Dikarya</taxon>
        <taxon>Ascomycota</taxon>
        <taxon>Pezizomycotina</taxon>
        <taxon>Dothideomycetes</taxon>
        <taxon>Dothideomycetidae</taxon>
        <taxon>Dothideales</taxon>
        <taxon>Dothioraceae</taxon>
        <taxon>Neodothiora</taxon>
    </lineage>
</organism>
<feature type="transmembrane region" description="Helical" evidence="1">
    <location>
        <begin position="15"/>
        <end position="34"/>
    </location>
</feature>
<gene>
    <name evidence="2" type="ORF">AAFC00_002706</name>
</gene>
<dbReference type="Proteomes" id="UP001562354">
    <property type="component" value="Unassembled WGS sequence"/>
</dbReference>
<dbReference type="GeneID" id="95976408"/>
<keyword evidence="1" id="KW-0812">Transmembrane</keyword>
<name>A0ABR3P8N4_9PEZI</name>